<proteinExistence type="predicted"/>
<sequence>MPKMNIDLELALFVDGHVKELLLGNFNYSDEGTGSVKWRVQNADKVRLMLRTILGLD</sequence>
<gene>
    <name evidence="1" type="ORF">KL86CLO1_11446</name>
</gene>
<dbReference type="AlphaFoldDB" id="A0A212JP60"/>
<name>A0A212JP60_9FIRM</name>
<reference evidence="1" key="1">
    <citation type="submission" date="2016-04" db="EMBL/GenBank/DDBJ databases">
        <authorList>
            <person name="Evans L.H."/>
            <person name="Alamgir A."/>
            <person name="Owens N."/>
            <person name="Weber N.D."/>
            <person name="Virtaneva K."/>
            <person name="Barbian K."/>
            <person name="Babar A."/>
            <person name="Rosenke K."/>
        </authorList>
    </citation>
    <scope>NUCLEOTIDE SEQUENCE</scope>
    <source>
        <strain evidence="1">86</strain>
    </source>
</reference>
<dbReference type="EMBL" id="FLUN01000001">
    <property type="protein sequence ID" value="SBW01219.1"/>
    <property type="molecule type" value="Genomic_DNA"/>
</dbReference>
<organism evidence="1">
    <name type="scientific">uncultured Eubacteriales bacterium</name>
    <dbReference type="NCBI Taxonomy" id="172733"/>
    <lineage>
        <taxon>Bacteria</taxon>
        <taxon>Bacillati</taxon>
        <taxon>Bacillota</taxon>
        <taxon>Clostridia</taxon>
        <taxon>Eubacteriales</taxon>
        <taxon>environmental samples</taxon>
    </lineage>
</organism>
<evidence type="ECO:0000313" key="1">
    <source>
        <dbReference type="EMBL" id="SBW01219.1"/>
    </source>
</evidence>
<protein>
    <submittedName>
        <fullName evidence="1">Uncharacterized protein</fullName>
    </submittedName>
</protein>
<accession>A0A212JP60</accession>